<dbReference type="SMART" id="SM00355">
    <property type="entry name" value="ZnF_C2H2"/>
    <property type="match status" value="2"/>
</dbReference>
<protein>
    <submittedName>
        <fullName evidence="5">C2H2-type domain-containing protein</fullName>
    </submittedName>
</protein>
<keyword evidence="1" id="KW-0479">Metal-binding</keyword>
<feature type="region of interest" description="Disordered" evidence="2">
    <location>
        <begin position="1011"/>
        <end position="1030"/>
    </location>
</feature>
<dbReference type="PANTHER" id="PTHR15021:SF0">
    <property type="entry name" value="DISCO-RELATED, ISOFORM A-RELATED"/>
    <property type="match status" value="1"/>
</dbReference>
<keyword evidence="1" id="KW-0863">Zinc-finger</keyword>
<feature type="compositionally biased region" description="Basic residues" evidence="2">
    <location>
        <begin position="1178"/>
        <end position="1187"/>
    </location>
</feature>
<dbReference type="GO" id="GO:0005634">
    <property type="term" value="C:nucleus"/>
    <property type="evidence" value="ECO:0007669"/>
    <property type="project" value="TreeGrafter"/>
</dbReference>
<organism evidence="4 5">
    <name type="scientific">Trichobilharzia regenti</name>
    <name type="common">Nasal bird schistosome</name>
    <dbReference type="NCBI Taxonomy" id="157069"/>
    <lineage>
        <taxon>Eukaryota</taxon>
        <taxon>Metazoa</taxon>
        <taxon>Spiralia</taxon>
        <taxon>Lophotrochozoa</taxon>
        <taxon>Platyhelminthes</taxon>
        <taxon>Trematoda</taxon>
        <taxon>Digenea</taxon>
        <taxon>Strigeidida</taxon>
        <taxon>Schistosomatoidea</taxon>
        <taxon>Schistosomatidae</taxon>
        <taxon>Trichobilharzia</taxon>
    </lineage>
</organism>
<dbReference type="Proteomes" id="UP000050795">
    <property type="component" value="Unassembled WGS sequence"/>
</dbReference>
<feature type="region of interest" description="Disordered" evidence="2">
    <location>
        <begin position="887"/>
        <end position="907"/>
    </location>
</feature>
<feature type="domain" description="C2H2-type" evidence="3">
    <location>
        <begin position="843"/>
        <end position="871"/>
    </location>
</feature>
<accession>A0AA85KF79</accession>
<dbReference type="PROSITE" id="PS50157">
    <property type="entry name" value="ZINC_FINGER_C2H2_2"/>
    <property type="match status" value="1"/>
</dbReference>
<feature type="compositionally biased region" description="Low complexity" evidence="2">
    <location>
        <begin position="1189"/>
        <end position="1198"/>
    </location>
</feature>
<keyword evidence="1" id="KW-0862">Zinc</keyword>
<feature type="compositionally biased region" description="Low complexity" evidence="2">
    <location>
        <begin position="298"/>
        <end position="326"/>
    </location>
</feature>
<dbReference type="PANTHER" id="PTHR15021">
    <property type="entry name" value="DISCONNECTED-RELATED"/>
    <property type="match status" value="1"/>
</dbReference>
<proteinExistence type="predicted"/>
<feature type="compositionally biased region" description="Low complexity" evidence="2">
    <location>
        <begin position="381"/>
        <end position="409"/>
    </location>
</feature>
<feature type="compositionally biased region" description="Polar residues" evidence="2">
    <location>
        <begin position="1224"/>
        <end position="1235"/>
    </location>
</feature>
<name>A0AA85KF79_TRIRE</name>
<evidence type="ECO:0000256" key="1">
    <source>
        <dbReference type="PROSITE-ProRule" id="PRU00042"/>
    </source>
</evidence>
<sequence>MMDMRNKLDVSDALPMWNSNLGLSTPSKCAATNCECKTFQPILSNIRQCTNCHHSWSFHVLPKLMNLPMYFETSNSPQTIMLSTTMELLSMSLFGCQAIPMRIKILLDRLLSAQLAHADVIRLLLTFGWTFQDYSRGYMLTNSNGSLKDHWEMCNSEEEIIVIQQFLRFPETRQLAYIMLSQGSSPYEQKVSCPITNLTPITNRNFPLSTFSSQLSTSGSITPVSTIAVTANTNKNVNNNSAGSSCTSSGQISPDISSYKLKSDTKCGSKKLQDFTVGLLSPPVTETSPNSTRTLTISSFSNSSSASVSPANENSNNNNKQRNTGSVINSPNGIYNTSYCMKKNRSSNSSGFQEMSKDSDTNLLSPTHRTIGKNDCKRMKSNGNEQNPNSLNNNNNSSDNGNNNSNNSGGQINANINNILANSNCNNPFVTAMAAAAAAAVSGFPLPSSILNSLNPFLNNSNNNNNSMLRNSKSFLDTKLLNEPPVNKSDSLINSNVNCLMAEMKSLDEQFNIDSNLSLSSWTSNSDVLFNPSLINSSFNPSGFPVSSQLTNALMAAIHSKYASSMIPLPGLSAAGGGGGGLSNIPLNNNTPSSSVGTVGGNTSTPTMTAHKSPSSVLCNNNPAVSTNAWNDNQIPLNLGSNNNGTVLNSNNNNNNNNHLLLNELPFNSIDANLFSGNNWLPNALHSLSALEQDRRDPDFLHLNTSLVQRLSTNAVKPKHFNSKCLQENSRHCIPGSLTSTPMMSISSSMAVFPGIVTSMTSTSTMSSMTVHPPHQSTKRKQHENRRLDFVKTRKNAIAAQASTVTTSINQTNSAYSISMITSSEDGRNEGSGYNFSRNKKRVLCTTCKKSFCDKGALKIHYSAVHLKEMHKCTIKGCSMWFSSRRSRNRHSANPNPRLHMTHSSKKLPENATIVDDGSGKVIGRRNPLPNSVLNPPLLPVITTTNSVTGTTTLSYSGWTNEFNDSLHFKESSSKCKPSVKSIFSTCRRKRDRSALGDYVNWPQSSVDSISLTSNDSHGQSNIAAATPSPNLHCRQAQEKKHHSNAWKYNKTEAHSDVEIGNNDHWNESRYMSSIDGSLDGRRVNNKLDCMSSNNSEFGEDNDCDEGNSDDDDEEEEGILLPDGISSYAGENDDFLGINNSEHNIDIGNDSGNDNDDEEEMTSSSENARKTQEELRQQKRRRKHFKSHSITPTSPISTNEVDEKRVFTDVNETNEAPLDEKYLSNKQSNQKSVTSDFSAAVLAQSPC</sequence>
<feature type="compositionally biased region" description="Basic and acidic residues" evidence="2">
    <location>
        <begin position="1167"/>
        <end position="1177"/>
    </location>
</feature>
<dbReference type="InterPro" id="IPR040436">
    <property type="entry name" value="Disconnected-like"/>
</dbReference>
<evidence type="ECO:0000313" key="5">
    <source>
        <dbReference type="WBParaSite" id="TREG1_89500.1"/>
    </source>
</evidence>
<dbReference type="WBParaSite" id="TREG1_89500.1">
    <property type="protein sequence ID" value="TREG1_89500.1"/>
    <property type="gene ID" value="TREG1_89500"/>
</dbReference>
<feature type="compositionally biased region" description="Polar residues" evidence="2">
    <location>
        <begin position="284"/>
        <end position="297"/>
    </location>
</feature>
<dbReference type="GO" id="GO:0006355">
    <property type="term" value="P:regulation of DNA-templated transcription"/>
    <property type="evidence" value="ECO:0007669"/>
    <property type="project" value="TreeGrafter"/>
</dbReference>
<evidence type="ECO:0000259" key="3">
    <source>
        <dbReference type="PROSITE" id="PS50157"/>
    </source>
</evidence>
<feature type="region of interest" description="Disordered" evidence="2">
    <location>
        <begin position="280"/>
        <end position="331"/>
    </location>
</feature>
<dbReference type="PROSITE" id="PS00028">
    <property type="entry name" value="ZINC_FINGER_C2H2_1"/>
    <property type="match status" value="1"/>
</dbReference>
<evidence type="ECO:0000256" key="2">
    <source>
        <dbReference type="SAM" id="MobiDB-lite"/>
    </source>
</evidence>
<feature type="region of interest" description="Disordered" evidence="2">
    <location>
        <begin position="765"/>
        <end position="784"/>
    </location>
</feature>
<feature type="compositionally biased region" description="Acidic residues" evidence="2">
    <location>
        <begin position="1098"/>
        <end position="1118"/>
    </location>
</feature>
<dbReference type="GO" id="GO:0008270">
    <property type="term" value="F:zinc ion binding"/>
    <property type="evidence" value="ECO:0007669"/>
    <property type="project" value="UniProtKB-KW"/>
</dbReference>
<dbReference type="AlphaFoldDB" id="A0AA85KF79"/>
<feature type="region of interest" description="Disordered" evidence="2">
    <location>
        <begin position="345"/>
        <end position="409"/>
    </location>
</feature>
<reference evidence="4" key="1">
    <citation type="submission" date="2022-06" db="EMBL/GenBank/DDBJ databases">
        <authorList>
            <person name="Berger JAMES D."/>
            <person name="Berger JAMES D."/>
        </authorList>
    </citation>
    <scope>NUCLEOTIDE SEQUENCE [LARGE SCALE GENOMIC DNA]</scope>
</reference>
<dbReference type="Gene3D" id="3.30.160.60">
    <property type="entry name" value="Classic Zinc Finger"/>
    <property type="match status" value="1"/>
</dbReference>
<feature type="region of interest" description="Disordered" evidence="2">
    <location>
        <begin position="1091"/>
        <end position="1235"/>
    </location>
</feature>
<keyword evidence="4" id="KW-1185">Reference proteome</keyword>
<dbReference type="InterPro" id="IPR013087">
    <property type="entry name" value="Znf_C2H2_type"/>
</dbReference>
<evidence type="ECO:0000313" key="4">
    <source>
        <dbReference type="Proteomes" id="UP000050795"/>
    </source>
</evidence>
<reference evidence="5" key="2">
    <citation type="submission" date="2023-11" db="UniProtKB">
        <authorList>
            <consortium name="WormBaseParasite"/>
        </authorList>
    </citation>
    <scope>IDENTIFICATION</scope>
</reference>